<sequence length="22" mass="2683">MVYAMNELIVQLYDKIKILEKK</sequence>
<feature type="non-terminal residue" evidence="1">
    <location>
        <position position="1"/>
    </location>
</feature>
<protein>
    <submittedName>
        <fullName evidence="1">Uncharacterized protein</fullName>
    </submittedName>
</protein>
<proteinExistence type="predicted"/>
<reference evidence="1" key="1">
    <citation type="journal article" date="2015" name="Nature">
        <title>Complex archaea that bridge the gap between prokaryotes and eukaryotes.</title>
        <authorList>
            <person name="Spang A."/>
            <person name="Saw J.H."/>
            <person name="Jorgensen S.L."/>
            <person name="Zaremba-Niedzwiedzka K."/>
            <person name="Martijn J."/>
            <person name="Lind A.E."/>
            <person name="van Eijk R."/>
            <person name="Schleper C."/>
            <person name="Guy L."/>
            <person name="Ettema T.J."/>
        </authorList>
    </citation>
    <scope>NUCLEOTIDE SEQUENCE</scope>
</reference>
<dbReference type="AlphaFoldDB" id="A0A0F8ZWT7"/>
<organism evidence="1">
    <name type="scientific">marine sediment metagenome</name>
    <dbReference type="NCBI Taxonomy" id="412755"/>
    <lineage>
        <taxon>unclassified sequences</taxon>
        <taxon>metagenomes</taxon>
        <taxon>ecological metagenomes</taxon>
    </lineage>
</organism>
<accession>A0A0F8ZWT7</accession>
<comment type="caution">
    <text evidence="1">The sequence shown here is derived from an EMBL/GenBank/DDBJ whole genome shotgun (WGS) entry which is preliminary data.</text>
</comment>
<name>A0A0F8ZWT7_9ZZZZ</name>
<dbReference type="EMBL" id="LAZR01049134">
    <property type="protein sequence ID" value="KKK90365.1"/>
    <property type="molecule type" value="Genomic_DNA"/>
</dbReference>
<evidence type="ECO:0000313" key="1">
    <source>
        <dbReference type="EMBL" id="KKK90365.1"/>
    </source>
</evidence>
<gene>
    <name evidence="1" type="ORF">LCGC14_2723780</name>
</gene>